<proteinExistence type="inferred from homology"/>
<dbReference type="PROSITE" id="PS00211">
    <property type="entry name" value="ABC_TRANSPORTER_1"/>
    <property type="match status" value="1"/>
</dbReference>
<dbReference type="PANTHER" id="PTHR43820">
    <property type="entry name" value="HIGH-AFFINITY BRANCHED-CHAIN AMINO ACID TRANSPORT ATP-BINDING PROTEIN LIVF"/>
    <property type="match status" value="1"/>
</dbReference>
<dbReference type="AlphaFoldDB" id="A0A6G4VBS5"/>
<dbReference type="GO" id="GO:0016887">
    <property type="term" value="F:ATP hydrolysis activity"/>
    <property type="evidence" value="ECO:0007669"/>
    <property type="project" value="InterPro"/>
</dbReference>
<dbReference type="InterPro" id="IPR003439">
    <property type="entry name" value="ABC_transporter-like_ATP-bd"/>
</dbReference>
<dbReference type="PROSITE" id="PS50893">
    <property type="entry name" value="ABC_TRANSPORTER_2"/>
    <property type="match status" value="1"/>
</dbReference>
<dbReference type="SUPFAM" id="SSF52540">
    <property type="entry name" value="P-loop containing nucleoside triphosphate hydrolases"/>
    <property type="match status" value="1"/>
</dbReference>
<dbReference type="InterPro" id="IPR027417">
    <property type="entry name" value="P-loop_NTPase"/>
</dbReference>
<evidence type="ECO:0000259" key="6">
    <source>
        <dbReference type="PROSITE" id="PS50893"/>
    </source>
</evidence>
<dbReference type="SMART" id="SM00382">
    <property type="entry name" value="AAA"/>
    <property type="match status" value="1"/>
</dbReference>
<evidence type="ECO:0000256" key="3">
    <source>
        <dbReference type="ARBA" id="ARBA00022741"/>
    </source>
</evidence>
<dbReference type="RefSeq" id="WP_165263946.1">
    <property type="nucleotide sequence ID" value="NZ_JAAKZY010000109.1"/>
</dbReference>
<evidence type="ECO:0000256" key="1">
    <source>
        <dbReference type="ARBA" id="ARBA00005417"/>
    </source>
</evidence>
<dbReference type="InterPro" id="IPR003593">
    <property type="entry name" value="AAA+_ATPase"/>
</dbReference>
<organism evidence="7 8">
    <name type="scientific">Streptomyces scabichelini</name>
    <dbReference type="NCBI Taxonomy" id="2711217"/>
    <lineage>
        <taxon>Bacteria</taxon>
        <taxon>Bacillati</taxon>
        <taxon>Actinomycetota</taxon>
        <taxon>Actinomycetes</taxon>
        <taxon>Kitasatosporales</taxon>
        <taxon>Streptomycetaceae</taxon>
        <taxon>Streptomyces</taxon>
    </lineage>
</organism>
<comment type="similarity">
    <text evidence="1">Belongs to the ABC transporter superfamily.</text>
</comment>
<keyword evidence="3" id="KW-0547">Nucleotide-binding</keyword>
<keyword evidence="5" id="KW-0029">Amino-acid transport</keyword>
<dbReference type="EMBL" id="JAAKZY010000109">
    <property type="protein sequence ID" value="NGO11588.1"/>
    <property type="molecule type" value="Genomic_DNA"/>
</dbReference>
<evidence type="ECO:0000256" key="2">
    <source>
        <dbReference type="ARBA" id="ARBA00022448"/>
    </source>
</evidence>
<name>A0A6G4VBS5_9ACTN</name>
<reference evidence="7 8" key="1">
    <citation type="submission" date="2020-02" db="EMBL/GenBank/DDBJ databases">
        <title>Whole-genome analyses of novel actinobacteria.</title>
        <authorList>
            <person name="Sahin N."/>
            <person name="Gencbay T."/>
        </authorList>
    </citation>
    <scope>NUCLEOTIDE SEQUENCE [LARGE SCALE GENOMIC DNA]</scope>
    <source>
        <strain evidence="7 8">HC44</strain>
    </source>
</reference>
<evidence type="ECO:0000313" key="7">
    <source>
        <dbReference type="EMBL" id="NGO11588.1"/>
    </source>
</evidence>
<keyword evidence="4 7" id="KW-0067">ATP-binding</keyword>
<dbReference type="PANTHER" id="PTHR43820:SF4">
    <property type="entry name" value="HIGH-AFFINITY BRANCHED-CHAIN AMINO ACID TRANSPORT ATP-BINDING PROTEIN LIVF"/>
    <property type="match status" value="1"/>
</dbReference>
<protein>
    <submittedName>
        <fullName evidence="7">ABC transporter ATP-binding protein</fullName>
    </submittedName>
</protein>
<evidence type="ECO:0000313" key="8">
    <source>
        <dbReference type="Proteomes" id="UP000472335"/>
    </source>
</evidence>
<feature type="domain" description="ABC transporter" evidence="6">
    <location>
        <begin position="10"/>
        <end position="243"/>
    </location>
</feature>
<dbReference type="Gene3D" id="3.40.50.300">
    <property type="entry name" value="P-loop containing nucleotide triphosphate hydrolases"/>
    <property type="match status" value="1"/>
</dbReference>
<dbReference type="InterPro" id="IPR017871">
    <property type="entry name" value="ABC_transporter-like_CS"/>
</dbReference>
<dbReference type="GO" id="GO:0015807">
    <property type="term" value="P:L-amino acid transport"/>
    <property type="evidence" value="ECO:0007669"/>
    <property type="project" value="TreeGrafter"/>
</dbReference>
<gene>
    <name evidence="7" type="ORF">G5C60_29340</name>
</gene>
<dbReference type="GO" id="GO:0005524">
    <property type="term" value="F:ATP binding"/>
    <property type="evidence" value="ECO:0007669"/>
    <property type="project" value="UniProtKB-KW"/>
</dbReference>
<dbReference type="InterPro" id="IPR052156">
    <property type="entry name" value="BCAA_Transport_ATP-bd_LivF"/>
</dbReference>
<dbReference type="GO" id="GO:0015658">
    <property type="term" value="F:branched-chain amino acid transmembrane transporter activity"/>
    <property type="evidence" value="ECO:0007669"/>
    <property type="project" value="TreeGrafter"/>
</dbReference>
<keyword evidence="2" id="KW-0813">Transport</keyword>
<evidence type="ECO:0000256" key="5">
    <source>
        <dbReference type="ARBA" id="ARBA00022970"/>
    </source>
</evidence>
<dbReference type="Pfam" id="PF00005">
    <property type="entry name" value="ABC_tran"/>
    <property type="match status" value="1"/>
</dbReference>
<comment type="caution">
    <text evidence="7">The sequence shown here is derived from an EMBL/GenBank/DDBJ whole genome shotgun (WGS) entry which is preliminary data.</text>
</comment>
<evidence type="ECO:0000256" key="4">
    <source>
        <dbReference type="ARBA" id="ARBA00022840"/>
    </source>
</evidence>
<keyword evidence="8" id="KW-1185">Reference proteome</keyword>
<dbReference type="Proteomes" id="UP000472335">
    <property type="component" value="Unassembled WGS sequence"/>
</dbReference>
<accession>A0A6G4VBS5</accession>
<sequence>MSKSSEPPLLRLSGLHSGYGPVPVVRDVTLSVHEGEICALLGANGAGKSTLLRTISGLLKPTAGTVRFDGADITGGRPEAISMRGLVQVPEGRRVFRGLTVRENLELGLWKRKLAPAEEQERLARVFGLFPVLEKRLGARAEVLSGGEQQMLAIGQALLAGPRMLLIDEPSLGLAPVAVDRVLATVSELRGTGLTVLLVDQAVERALELADRAYVMRAGRIVSEGPAADLRDGPRLRHAYLGTLADTD</sequence>
<dbReference type="CDD" id="cd03224">
    <property type="entry name" value="ABC_TM1139_LivF_branched"/>
    <property type="match status" value="1"/>
</dbReference>